<dbReference type="GO" id="GO:0071944">
    <property type="term" value="C:cell periphery"/>
    <property type="evidence" value="ECO:0007669"/>
    <property type="project" value="UniProtKB-ARBA"/>
</dbReference>
<feature type="transmembrane region" description="Helical" evidence="8">
    <location>
        <begin position="184"/>
        <end position="205"/>
    </location>
</feature>
<evidence type="ECO:0000256" key="2">
    <source>
        <dbReference type="ARBA" id="ARBA00022443"/>
    </source>
</evidence>
<evidence type="ECO:0000256" key="1">
    <source>
        <dbReference type="ARBA" id="ARBA00004167"/>
    </source>
</evidence>
<protein>
    <recommendedName>
        <fullName evidence="9">SH3 domain-containing protein</fullName>
    </recommendedName>
</protein>
<evidence type="ECO:0000256" key="7">
    <source>
        <dbReference type="SAM" id="MobiDB-lite"/>
    </source>
</evidence>
<dbReference type="SUPFAM" id="SSF50044">
    <property type="entry name" value="SH3-domain"/>
    <property type="match status" value="1"/>
</dbReference>
<evidence type="ECO:0000256" key="3">
    <source>
        <dbReference type="ARBA" id="ARBA00022692"/>
    </source>
</evidence>
<proteinExistence type="predicted"/>
<feature type="region of interest" description="Disordered" evidence="7">
    <location>
        <begin position="110"/>
        <end position="180"/>
    </location>
</feature>
<dbReference type="EMBL" id="KV419424">
    <property type="protein sequence ID" value="KZS89960.1"/>
    <property type="molecule type" value="Genomic_DNA"/>
</dbReference>
<dbReference type="AlphaFoldDB" id="A0A164QTR8"/>
<evidence type="ECO:0000256" key="8">
    <source>
        <dbReference type="SAM" id="Phobius"/>
    </source>
</evidence>
<evidence type="ECO:0000256" key="4">
    <source>
        <dbReference type="ARBA" id="ARBA00022989"/>
    </source>
</evidence>
<comment type="subcellular location">
    <subcellularLocation>
        <location evidence="1">Membrane</location>
        <topology evidence="1">Single-pass membrane protein</topology>
    </subcellularLocation>
</comment>
<dbReference type="OrthoDB" id="5340910at2759"/>
<feature type="domain" description="SH3" evidence="9">
    <location>
        <begin position="309"/>
        <end position="369"/>
    </location>
</feature>
<evidence type="ECO:0000313" key="11">
    <source>
        <dbReference type="Proteomes" id="UP000076722"/>
    </source>
</evidence>
<evidence type="ECO:0000256" key="6">
    <source>
        <dbReference type="PROSITE-ProRule" id="PRU00192"/>
    </source>
</evidence>
<dbReference type="GO" id="GO:0016020">
    <property type="term" value="C:membrane"/>
    <property type="evidence" value="ECO:0007669"/>
    <property type="project" value="UniProtKB-SubCell"/>
</dbReference>
<dbReference type="Proteomes" id="UP000076722">
    <property type="component" value="Unassembled WGS sequence"/>
</dbReference>
<name>A0A164QTR8_9AGAM</name>
<organism evidence="10 11">
    <name type="scientific">Sistotremastrum niveocremeum HHB9708</name>
    <dbReference type="NCBI Taxonomy" id="1314777"/>
    <lineage>
        <taxon>Eukaryota</taxon>
        <taxon>Fungi</taxon>
        <taxon>Dikarya</taxon>
        <taxon>Basidiomycota</taxon>
        <taxon>Agaricomycotina</taxon>
        <taxon>Agaricomycetes</taxon>
        <taxon>Sistotremastrales</taxon>
        <taxon>Sistotremastraceae</taxon>
        <taxon>Sertulicium</taxon>
        <taxon>Sertulicium niveocremeum</taxon>
    </lineage>
</organism>
<sequence length="405" mass="42588">MPHVSRNSPAARAFARHHSKRLVVRQDPALFHDVINAVEPTTPLVPPAEKTPVPPISTIPPPRVIPPVVETPGHVLPTTIPPPKPPVVTSPAVKSPVATVPVASTTLHSTIPTSSTTLSTTTSSSIPSTTSTSTTTSSTLSSSSTLTTTVLETTHHTTSSSTSTSASQTPTTSSASSGSHVSGVAVGVTLGFVAIAIIAVASFFVRKRMIRKRQLRRNTWGAGLYPALEEKRQSAADAQNAANERLPASQPYDAFKPLPEPRDLPNSQTYMPAPPPNTINNPGLSSYQPMSRTPSPPGAPPTLAALSAASREMATVRRGFIPTLPDELPIANGEIVELLSSYDDGWCLCVNGRGEQGVVPRECLQVDTDNNGGFGRDFVTQAVHGPMRTSRASSLYAGINTHGGY</sequence>
<keyword evidence="2 6" id="KW-0728">SH3 domain</keyword>
<dbReference type="InterPro" id="IPR051694">
    <property type="entry name" value="Immunoregulatory_rcpt-like"/>
</dbReference>
<keyword evidence="11" id="KW-1185">Reference proteome</keyword>
<dbReference type="PROSITE" id="PS50002">
    <property type="entry name" value="SH3"/>
    <property type="match status" value="1"/>
</dbReference>
<evidence type="ECO:0000256" key="5">
    <source>
        <dbReference type="ARBA" id="ARBA00023136"/>
    </source>
</evidence>
<dbReference type="PANTHER" id="PTHR15549">
    <property type="entry name" value="PAIRED IMMUNOGLOBULIN-LIKE TYPE 2 RECEPTOR"/>
    <property type="match status" value="1"/>
</dbReference>
<feature type="region of interest" description="Disordered" evidence="7">
    <location>
        <begin position="235"/>
        <end position="303"/>
    </location>
</feature>
<dbReference type="STRING" id="1314777.A0A164QTR8"/>
<reference evidence="10 11" key="1">
    <citation type="journal article" date="2016" name="Mol. Biol. Evol.">
        <title>Comparative Genomics of Early-Diverging Mushroom-Forming Fungi Provides Insights into the Origins of Lignocellulose Decay Capabilities.</title>
        <authorList>
            <person name="Nagy L.G."/>
            <person name="Riley R."/>
            <person name="Tritt A."/>
            <person name="Adam C."/>
            <person name="Daum C."/>
            <person name="Floudas D."/>
            <person name="Sun H."/>
            <person name="Yadav J.S."/>
            <person name="Pangilinan J."/>
            <person name="Larsson K.H."/>
            <person name="Matsuura K."/>
            <person name="Barry K."/>
            <person name="Labutti K."/>
            <person name="Kuo R."/>
            <person name="Ohm R.A."/>
            <person name="Bhattacharya S.S."/>
            <person name="Shirouzu T."/>
            <person name="Yoshinaga Y."/>
            <person name="Martin F.M."/>
            <person name="Grigoriev I.V."/>
            <person name="Hibbett D.S."/>
        </authorList>
    </citation>
    <scope>NUCLEOTIDE SEQUENCE [LARGE SCALE GENOMIC DNA]</scope>
    <source>
        <strain evidence="10 11">HHB9708</strain>
    </source>
</reference>
<evidence type="ECO:0000259" key="9">
    <source>
        <dbReference type="PROSITE" id="PS50002"/>
    </source>
</evidence>
<dbReference type="Gene3D" id="2.30.30.40">
    <property type="entry name" value="SH3 Domains"/>
    <property type="match status" value="1"/>
</dbReference>
<feature type="compositionally biased region" description="Polar residues" evidence="7">
    <location>
        <begin position="278"/>
        <end position="290"/>
    </location>
</feature>
<gene>
    <name evidence="10" type="ORF">SISNIDRAFT_458282</name>
</gene>
<evidence type="ECO:0000313" key="10">
    <source>
        <dbReference type="EMBL" id="KZS89960.1"/>
    </source>
</evidence>
<dbReference type="SMART" id="SM00326">
    <property type="entry name" value="SH3"/>
    <property type="match status" value="1"/>
</dbReference>
<dbReference type="Pfam" id="PF14604">
    <property type="entry name" value="SH3_9"/>
    <property type="match status" value="1"/>
</dbReference>
<dbReference type="InterPro" id="IPR036028">
    <property type="entry name" value="SH3-like_dom_sf"/>
</dbReference>
<keyword evidence="3 8" id="KW-0812">Transmembrane</keyword>
<keyword evidence="5 8" id="KW-0472">Membrane</keyword>
<keyword evidence="4 8" id="KW-1133">Transmembrane helix</keyword>
<dbReference type="PANTHER" id="PTHR15549:SF30">
    <property type="entry name" value="MID2 DOMAIN-CONTAINING PROTEIN"/>
    <property type="match status" value="1"/>
</dbReference>
<dbReference type="InterPro" id="IPR001452">
    <property type="entry name" value="SH3_domain"/>
</dbReference>
<accession>A0A164QTR8</accession>